<evidence type="ECO:0000256" key="1">
    <source>
        <dbReference type="SAM" id="MobiDB-lite"/>
    </source>
</evidence>
<dbReference type="EMBL" id="CAGKOT010000054">
    <property type="protein sequence ID" value="CAB5385785.1"/>
    <property type="molecule type" value="Genomic_DNA"/>
</dbReference>
<organism evidence="2 3">
    <name type="scientific">Rhizophagus irregularis</name>
    <dbReference type="NCBI Taxonomy" id="588596"/>
    <lineage>
        <taxon>Eukaryota</taxon>
        <taxon>Fungi</taxon>
        <taxon>Fungi incertae sedis</taxon>
        <taxon>Mucoromycota</taxon>
        <taxon>Glomeromycotina</taxon>
        <taxon>Glomeromycetes</taxon>
        <taxon>Glomerales</taxon>
        <taxon>Glomeraceae</taxon>
        <taxon>Rhizophagus</taxon>
    </lineage>
</organism>
<protein>
    <submittedName>
        <fullName evidence="2">Uncharacterized protein</fullName>
    </submittedName>
</protein>
<gene>
    <name evidence="2" type="ORF">CHRIB12_LOCUS19417</name>
</gene>
<evidence type="ECO:0000313" key="3">
    <source>
        <dbReference type="Proteomes" id="UP000684084"/>
    </source>
</evidence>
<sequence length="305" mass="35002">MSSILSNSVKSVNTSNSSNNSDSSSTEIINIHQCFEIFGFDFTDESIIDSSGSDREDEEPRKQRGECRLQYAANEYCFESSPPSSSPTSTTTKRGDHYFFNFNDIIIYANSNDLLNLLIGLTQRKQRTFLSININAFGKKFDDIEWNIESNKMKCQPNAGGGSFLSEIFSCEIITRILDVQLFKTEMEIKYFFINRPMTDYLINFRHPYNLTLGVSVTRAYAHKRKFTKFDAYRLLTKKLAGINSSTKNITNARIWKQILHIWCPSGKVAKVVKKVYNKLDEKLKSNTVVIVTIVNCKWVFTNIR</sequence>
<name>A0A915ZPK0_9GLOM</name>
<dbReference type="OrthoDB" id="10260545at2759"/>
<dbReference type="Proteomes" id="UP000684084">
    <property type="component" value="Unassembled WGS sequence"/>
</dbReference>
<evidence type="ECO:0000313" key="2">
    <source>
        <dbReference type="EMBL" id="CAB5385785.1"/>
    </source>
</evidence>
<dbReference type="VEuPathDB" id="FungiDB:RhiirFUN_011396"/>
<reference evidence="2" key="1">
    <citation type="submission" date="2020-05" db="EMBL/GenBank/DDBJ databases">
        <authorList>
            <person name="Rincon C."/>
            <person name="Sanders R I."/>
            <person name="Robbins C."/>
            <person name="Chaturvedi A."/>
        </authorList>
    </citation>
    <scope>NUCLEOTIDE SEQUENCE</scope>
    <source>
        <strain evidence="2">CHB12</strain>
    </source>
</reference>
<accession>A0A915ZPK0</accession>
<feature type="region of interest" description="Disordered" evidence="1">
    <location>
        <begin position="1"/>
        <end position="24"/>
    </location>
</feature>
<dbReference type="AlphaFoldDB" id="A0A915ZPK0"/>
<comment type="caution">
    <text evidence="2">The sequence shown here is derived from an EMBL/GenBank/DDBJ whole genome shotgun (WGS) entry which is preliminary data.</text>
</comment>
<proteinExistence type="predicted"/>